<dbReference type="STRING" id="1357399.HMPREF2087_01817"/>
<evidence type="ECO:0000256" key="5">
    <source>
        <dbReference type="ARBA" id="ARBA00022989"/>
    </source>
</evidence>
<protein>
    <recommendedName>
        <fullName evidence="8">Sulfatase N-terminal domain-containing protein</fullName>
    </recommendedName>
</protein>
<dbReference type="Proteomes" id="UP000018688">
    <property type="component" value="Unassembled WGS sequence"/>
</dbReference>
<dbReference type="PANTHER" id="PTHR30443">
    <property type="entry name" value="INNER MEMBRANE PROTEIN"/>
    <property type="match status" value="1"/>
</dbReference>
<evidence type="ECO:0000256" key="3">
    <source>
        <dbReference type="ARBA" id="ARBA00022679"/>
    </source>
</evidence>
<comment type="caution">
    <text evidence="9">The sequence shown here is derived from an EMBL/GenBank/DDBJ whole genome shotgun (WGS) entry which is preliminary data.</text>
</comment>
<keyword evidence="10" id="KW-1185">Reference proteome</keyword>
<gene>
    <name evidence="9" type="ORF">HMPREF2087_01817</name>
</gene>
<dbReference type="SUPFAM" id="SSF53649">
    <property type="entry name" value="Alkaline phosphatase-like"/>
    <property type="match status" value="1"/>
</dbReference>
<evidence type="ECO:0000256" key="7">
    <source>
        <dbReference type="SAM" id="Phobius"/>
    </source>
</evidence>
<dbReference type="InterPro" id="IPR058130">
    <property type="entry name" value="PEA_transf_C"/>
</dbReference>
<evidence type="ECO:0000313" key="9">
    <source>
        <dbReference type="EMBL" id="ETD25979.1"/>
    </source>
</evidence>
<sequence length="491" mass="55944">MFLLWSFHSWLNNTFFTIFLSTNPLEAREFLSVYGTRLSLWAALGMFVGLSGVFVYSSLHSRCCSLCSLLLCRVVSLVVMVACSALLAFKLMPNPSPLSYMADKNMLVRYIDVVTQTLAQNNAYINEYKHISHIIESGTSANIIENFSTLPNVVLILGESTQRNYMSLYGYKIDSTPALRALAKRGNLVVFDDVISPHSHTDLSLQKVLTFSNYENASTPWYMQQNLLDILNSAGYETYWLSNQEAISIYGNAPEIISRRAKHTRFSTLNDSFASGRIYDSVLLRLIDEARKQPSSKNFYIIHLMGTHINYKDRYPSSFAHFNKHSLIQNDLHTYPSNPAQALNQAALEIKAHYLNAIAYNDHIVSEIIDKFAAVDSVVIYLSDHGDEVFDFRDFVGHTESIGSRFMVEIPFMIYMSDTFKRKHKQLAEQITQARHLPFMTDDLIHTLLDLLGIVSADSLKSRALFHPSYNAKRPRIYNGQDYDKTLRPIK</sequence>
<dbReference type="InterPro" id="IPR017850">
    <property type="entry name" value="Alkaline_phosphatase_core_sf"/>
</dbReference>
<evidence type="ECO:0000259" key="8">
    <source>
        <dbReference type="Pfam" id="PF00884"/>
    </source>
</evidence>
<accession>V8CF64</accession>
<dbReference type="GO" id="GO:0016776">
    <property type="term" value="F:phosphotransferase activity, phosphate group as acceptor"/>
    <property type="evidence" value="ECO:0007669"/>
    <property type="project" value="TreeGrafter"/>
</dbReference>
<dbReference type="eggNOG" id="COG2194">
    <property type="taxonomic scope" value="Bacteria"/>
</dbReference>
<dbReference type="GO" id="GO:0009244">
    <property type="term" value="P:lipopolysaccharide core region biosynthetic process"/>
    <property type="evidence" value="ECO:0007669"/>
    <property type="project" value="TreeGrafter"/>
</dbReference>
<dbReference type="EMBL" id="AZJJ01000007">
    <property type="protein sequence ID" value="ETD25979.1"/>
    <property type="molecule type" value="Genomic_DNA"/>
</dbReference>
<reference evidence="9 10" key="1">
    <citation type="submission" date="2013-10" db="EMBL/GenBank/DDBJ databases">
        <title>The Genome Sequence of Helicobacter canis NCTC 12740.</title>
        <authorList>
            <consortium name="The Broad Institute Genomics Platform"/>
            <person name="Earl A."/>
            <person name="Fox J.G."/>
            <person name="Shen Z."/>
            <person name="Young S.K."/>
            <person name="Zeng Q."/>
            <person name="Gargeya S."/>
            <person name="Fitzgerald M."/>
            <person name="Abouelleil A."/>
            <person name="Alvarado L."/>
            <person name="Chapman S.B."/>
            <person name="Gainer-Dewar J."/>
            <person name="Goldberg J."/>
            <person name="Griggs A."/>
            <person name="Gujja S."/>
            <person name="Hansen M."/>
            <person name="Howarth C."/>
            <person name="Imamovic A."/>
            <person name="Ireland A."/>
            <person name="Larimer J."/>
            <person name="McCowan C."/>
            <person name="Murphy C."/>
            <person name="Pearson M."/>
            <person name="Poon T.W."/>
            <person name="Priest M."/>
            <person name="Roberts A."/>
            <person name="Saif S."/>
            <person name="Shea T."/>
            <person name="Sykes S."/>
            <person name="Wortman J."/>
            <person name="Nusbaum C."/>
            <person name="Birren B."/>
        </authorList>
    </citation>
    <scope>NUCLEOTIDE SEQUENCE [LARGE SCALE GENOMIC DNA]</scope>
    <source>
        <strain evidence="9 10">NCTC 12740</strain>
    </source>
</reference>
<dbReference type="HOGENOM" id="CLU_018534_3_1_7"/>
<comment type="subcellular location">
    <subcellularLocation>
        <location evidence="1">Cell membrane</location>
        <topology evidence="1">Multi-pass membrane protein</topology>
    </subcellularLocation>
</comment>
<dbReference type="Gene3D" id="3.40.720.10">
    <property type="entry name" value="Alkaline Phosphatase, subunit A"/>
    <property type="match status" value="1"/>
</dbReference>
<keyword evidence="2" id="KW-1003">Cell membrane</keyword>
<evidence type="ECO:0000256" key="2">
    <source>
        <dbReference type="ARBA" id="ARBA00022475"/>
    </source>
</evidence>
<evidence type="ECO:0000256" key="1">
    <source>
        <dbReference type="ARBA" id="ARBA00004651"/>
    </source>
</evidence>
<dbReference type="AlphaFoldDB" id="V8CF64"/>
<dbReference type="Pfam" id="PF00884">
    <property type="entry name" value="Sulfatase"/>
    <property type="match status" value="1"/>
</dbReference>
<dbReference type="GO" id="GO:0005886">
    <property type="term" value="C:plasma membrane"/>
    <property type="evidence" value="ECO:0007669"/>
    <property type="project" value="UniProtKB-SubCell"/>
</dbReference>
<keyword evidence="3" id="KW-0808">Transferase</keyword>
<proteinExistence type="predicted"/>
<keyword evidence="5 7" id="KW-1133">Transmembrane helix</keyword>
<feature type="domain" description="Sulfatase N-terminal" evidence="8">
    <location>
        <begin position="151"/>
        <end position="454"/>
    </location>
</feature>
<evidence type="ECO:0000256" key="4">
    <source>
        <dbReference type="ARBA" id="ARBA00022692"/>
    </source>
</evidence>
<dbReference type="InterPro" id="IPR000917">
    <property type="entry name" value="Sulfatase_N"/>
</dbReference>
<organism evidence="9 10">
    <name type="scientific">Helicobacter canis NCTC 12740</name>
    <dbReference type="NCBI Taxonomy" id="1357399"/>
    <lineage>
        <taxon>Bacteria</taxon>
        <taxon>Pseudomonadati</taxon>
        <taxon>Campylobacterota</taxon>
        <taxon>Epsilonproteobacteria</taxon>
        <taxon>Campylobacterales</taxon>
        <taxon>Helicobacteraceae</taxon>
        <taxon>Helicobacter</taxon>
    </lineage>
</organism>
<keyword evidence="4 7" id="KW-0812">Transmembrane</keyword>
<dbReference type="CDD" id="cd16017">
    <property type="entry name" value="LptA"/>
    <property type="match status" value="1"/>
</dbReference>
<dbReference type="PATRIC" id="fig|1357399.3.peg.1906"/>
<feature type="transmembrane region" description="Helical" evidence="7">
    <location>
        <begin position="66"/>
        <end position="89"/>
    </location>
</feature>
<name>V8CF64_9HELI</name>
<keyword evidence="6 7" id="KW-0472">Membrane</keyword>
<evidence type="ECO:0000256" key="6">
    <source>
        <dbReference type="ARBA" id="ARBA00023136"/>
    </source>
</evidence>
<dbReference type="InterPro" id="IPR040423">
    <property type="entry name" value="PEA_transferase"/>
</dbReference>
<evidence type="ECO:0000313" key="10">
    <source>
        <dbReference type="Proteomes" id="UP000018688"/>
    </source>
</evidence>
<feature type="transmembrane region" description="Helical" evidence="7">
    <location>
        <begin position="38"/>
        <end position="59"/>
    </location>
</feature>
<dbReference type="PANTHER" id="PTHR30443:SF2">
    <property type="entry name" value="PHOSPHOETHANOLAMINE TRANSFERASE EPTC"/>
    <property type="match status" value="1"/>
</dbReference>